<reference evidence="3 4" key="1">
    <citation type="submission" date="2019-03" db="EMBL/GenBank/DDBJ databases">
        <title>Genomics of glacier-inhabiting Cryobacterium strains.</title>
        <authorList>
            <person name="Liu Q."/>
            <person name="Xin Y.-H."/>
        </authorList>
    </citation>
    <scope>NUCLEOTIDE SEQUENCE [LARGE SCALE GENOMIC DNA]</scope>
    <source>
        <strain evidence="3 4">RHLT2-21</strain>
    </source>
</reference>
<feature type="transmembrane region" description="Helical" evidence="1">
    <location>
        <begin position="93"/>
        <end position="114"/>
    </location>
</feature>
<dbReference type="Pfam" id="PF02517">
    <property type="entry name" value="Rce1-like"/>
    <property type="match status" value="1"/>
</dbReference>
<keyword evidence="1" id="KW-0812">Transmembrane</keyword>
<accession>A0A4R8WE86</accession>
<dbReference type="GO" id="GO:0006508">
    <property type="term" value="P:proteolysis"/>
    <property type="evidence" value="ECO:0007669"/>
    <property type="project" value="UniProtKB-KW"/>
</dbReference>
<comment type="caution">
    <text evidence="3">The sequence shown here is derived from an EMBL/GenBank/DDBJ whole genome shotgun (WGS) entry which is preliminary data.</text>
</comment>
<evidence type="ECO:0000313" key="3">
    <source>
        <dbReference type="EMBL" id="TFC04871.1"/>
    </source>
</evidence>
<dbReference type="Proteomes" id="UP000297643">
    <property type="component" value="Unassembled WGS sequence"/>
</dbReference>
<dbReference type="AlphaFoldDB" id="A0A4R8WE86"/>
<dbReference type="GO" id="GO:0080120">
    <property type="term" value="P:CAAX-box protein maturation"/>
    <property type="evidence" value="ECO:0007669"/>
    <property type="project" value="UniProtKB-ARBA"/>
</dbReference>
<keyword evidence="3" id="KW-0378">Hydrolase</keyword>
<feature type="transmembrane region" description="Helical" evidence="1">
    <location>
        <begin position="44"/>
        <end position="61"/>
    </location>
</feature>
<evidence type="ECO:0000259" key="2">
    <source>
        <dbReference type="Pfam" id="PF02517"/>
    </source>
</evidence>
<dbReference type="GO" id="GO:0004175">
    <property type="term" value="F:endopeptidase activity"/>
    <property type="evidence" value="ECO:0007669"/>
    <property type="project" value="UniProtKB-ARBA"/>
</dbReference>
<keyword evidence="4" id="KW-1185">Reference proteome</keyword>
<feature type="transmembrane region" description="Helical" evidence="1">
    <location>
        <begin position="135"/>
        <end position="153"/>
    </location>
</feature>
<organism evidence="3 4">
    <name type="scientific">Cryobacterium mannosilyticum</name>
    <dbReference type="NCBI Taxonomy" id="1259190"/>
    <lineage>
        <taxon>Bacteria</taxon>
        <taxon>Bacillati</taxon>
        <taxon>Actinomycetota</taxon>
        <taxon>Actinomycetes</taxon>
        <taxon>Micrococcales</taxon>
        <taxon>Microbacteriaceae</taxon>
        <taxon>Cryobacterium</taxon>
    </lineage>
</organism>
<dbReference type="GO" id="GO:0008237">
    <property type="term" value="F:metallopeptidase activity"/>
    <property type="evidence" value="ECO:0007669"/>
    <property type="project" value="UniProtKB-KW"/>
</dbReference>
<keyword evidence="3" id="KW-0645">Protease</keyword>
<gene>
    <name evidence="3" type="ORF">E3O32_07250</name>
</gene>
<dbReference type="InterPro" id="IPR003675">
    <property type="entry name" value="Rce1/LyrA-like_dom"/>
</dbReference>
<feature type="transmembrane region" description="Helical" evidence="1">
    <location>
        <begin position="20"/>
        <end position="38"/>
    </location>
</feature>
<evidence type="ECO:0000313" key="4">
    <source>
        <dbReference type="Proteomes" id="UP000297643"/>
    </source>
</evidence>
<feature type="domain" description="CAAX prenyl protease 2/Lysostaphin resistance protein A-like" evidence="2">
    <location>
        <begin position="170"/>
        <end position="260"/>
    </location>
</feature>
<feature type="transmembrane region" description="Helical" evidence="1">
    <location>
        <begin position="68"/>
        <end position="87"/>
    </location>
</feature>
<keyword evidence="3" id="KW-0482">Metalloprotease</keyword>
<sequence>MRSETDGTTNGTVTDAPPLISWGLLPAGLLSASAVVLFGVRAAVPGYTLLIAALALAFVVNRALFKDLLLLALGLVIISTISVEANIDYPNMALMGTVLTLSVLVPYLISRFGFRDHAIRFPIRTGQRWSTLERWYLVMVVGLGYAILPTYFIRSGAYQNWPAVTVPDEIARLFVGVGFVGIWDELFFICVAFTLLRRHFPDWQANLLQAVIFCSFLWELGYQSWGPLMTFPFALLQGYTFKLTRSLTYVVCVHLLFDVVVFLVIVHAHTREWLPIFLY</sequence>
<proteinExistence type="predicted"/>
<dbReference type="RefSeq" id="WP_134508104.1">
    <property type="nucleotide sequence ID" value="NZ_SOFM01000020.1"/>
</dbReference>
<feature type="transmembrane region" description="Helical" evidence="1">
    <location>
        <begin position="246"/>
        <end position="266"/>
    </location>
</feature>
<name>A0A4R8WE86_9MICO</name>
<feature type="transmembrane region" description="Helical" evidence="1">
    <location>
        <begin position="173"/>
        <end position="195"/>
    </location>
</feature>
<dbReference type="EMBL" id="SOFM01000020">
    <property type="protein sequence ID" value="TFC04871.1"/>
    <property type="molecule type" value="Genomic_DNA"/>
</dbReference>
<evidence type="ECO:0000256" key="1">
    <source>
        <dbReference type="SAM" id="Phobius"/>
    </source>
</evidence>
<keyword evidence="1" id="KW-0472">Membrane</keyword>
<protein>
    <submittedName>
        <fullName evidence="3">CPBP family intramembrane metalloprotease</fullName>
    </submittedName>
</protein>
<feature type="transmembrane region" description="Helical" evidence="1">
    <location>
        <begin position="207"/>
        <end position="226"/>
    </location>
</feature>
<keyword evidence="1" id="KW-1133">Transmembrane helix</keyword>